<proteinExistence type="predicted"/>
<dbReference type="RefSeq" id="WP_200349586.1">
    <property type="nucleotide sequence ID" value="NZ_BAABHZ010000010.1"/>
</dbReference>
<reference evidence="1" key="1">
    <citation type="submission" date="2021-01" db="EMBL/GenBank/DDBJ databases">
        <title>Modified the classification status of verrucomicrobia.</title>
        <authorList>
            <person name="Feng X."/>
        </authorList>
    </citation>
    <scope>NUCLEOTIDE SEQUENCE</scope>
    <source>
        <strain evidence="1">JCM 18052</strain>
    </source>
</reference>
<sequence>MDASPAEIWKAARKTLHSMTTAQKVETLKGAGILTVKGNVSEPYKGVIRKSVSQSN</sequence>
<name>A0A934VAQ8_9BACT</name>
<dbReference type="EMBL" id="JAENIK010000004">
    <property type="protein sequence ID" value="MBK1814629.1"/>
    <property type="molecule type" value="Genomic_DNA"/>
</dbReference>
<gene>
    <name evidence="1" type="ORF">JIN84_03330</name>
</gene>
<accession>A0A934VAQ8</accession>
<comment type="caution">
    <text evidence="1">The sequence shown here is derived from an EMBL/GenBank/DDBJ whole genome shotgun (WGS) entry which is preliminary data.</text>
</comment>
<protein>
    <submittedName>
        <fullName evidence="1">Uncharacterized protein</fullName>
    </submittedName>
</protein>
<evidence type="ECO:0000313" key="1">
    <source>
        <dbReference type="EMBL" id="MBK1814629.1"/>
    </source>
</evidence>
<keyword evidence="2" id="KW-1185">Reference proteome</keyword>
<organism evidence="1 2">
    <name type="scientific">Luteolibacter yonseiensis</name>
    <dbReference type="NCBI Taxonomy" id="1144680"/>
    <lineage>
        <taxon>Bacteria</taxon>
        <taxon>Pseudomonadati</taxon>
        <taxon>Verrucomicrobiota</taxon>
        <taxon>Verrucomicrobiia</taxon>
        <taxon>Verrucomicrobiales</taxon>
        <taxon>Verrucomicrobiaceae</taxon>
        <taxon>Luteolibacter</taxon>
    </lineage>
</organism>
<dbReference type="AlphaFoldDB" id="A0A934VAQ8"/>
<dbReference type="Proteomes" id="UP000600139">
    <property type="component" value="Unassembled WGS sequence"/>
</dbReference>
<evidence type="ECO:0000313" key="2">
    <source>
        <dbReference type="Proteomes" id="UP000600139"/>
    </source>
</evidence>